<evidence type="ECO:0000256" key="5">
    <source>
        <dbReference type="ARBA" id="ARBA00022741"/>
    </source>
</evidence>
<comment type="similarity">
    <text evidence="2">Belongs to the gluconokinase GntK/GntV family.</text>
</comment>
<keyword evidence="11" id="KW-1185">Reference proteome</keyword>
<dbReference type="EMBL" id="CP041765">
    <property type="protein sequence ID" value="QDQ98550.1"/>
    <property type="molecule type" value="Genomic_DNA"/>
</dbReference>
<name>A0A516X673_9ACTN</name>
<dbReference type="PANTHER" id="PTHR43442:SF3">
    <property type="entry name" value="GLUCONOKINASE-RELATED"/>
    <property type="match status" value="1"/>
</dbReference>
<keyword evidence="7" id="KW-0067">ATP-binding</keyword>
<dbReference type="InterPro" id="IPR006001">
    <property type="entry name" value="Therm_gnt_kin"/>
</dbReference>
<proteinExistence type="inferred from homology"/>
<evidence type="ECO:0000256" key="9">
    <source>
        <dbReference type="SAM" id="MobiDB-lite"/>
    </source>
</evidence>
<dbReference type="GO" id="GO:0005524">
    <property type="term" value="F:ATP binding"/>
    <property type="evidence" value="ECO:0007669"/>
    <property type="project" value="UniProtKB-KW"/>
</dbReference>
<evidence type="ECO:0000256" key="2">
    <source>
        <dbReference type="ARBA" id="ARBA00008420"/>
    </source>
</evidence>
<evidence type="ECO:0000313" key="11">
    <source>
        <dbReference type="Proteomes" id="UP000317344"/>
    </source>
</evidence>
<dbReference type="Proteomes" id="UP000317344">
    <property type="component" value="Chromosome"/>
</dbReference>
<evidence type="ECO:0000256" key="3">
    <source>
        <dbReference type="ARBA" id="ARBA00012054"/>
    </source>
</evidence>
<evidence type="ECO:0000256" key="6">
    <source>
        <dbReference type="ARBA" id="ARBA00022777"/>
    </source>
</evidence>
<organism evidence="10 11">
    <name type="scientific">Tomitella fengzijianii</name>
    <dbReference type="NCBI Taxonomy" id="2597660"/>
    <lineage>
        <taxon>Bacteria</taxon>
        <taxon>Bacillati</taxon>
        <taxon>Actinomycetota</taxon>
        <taxon>Actinomycetes</taxon>
        <taxon>Mycobacteriales</taxon>
        <taxon>Tomitella</taxon>
    </lineage>
</organism>
<comment type="catalytic activity">
    <reaction evidence="8">
        <text>D-gluconate + ATP = 6-phospho-D-gluconate + ADP + H(+)</text>
        <dbReference type="Rhea" id="RHEA:19433"/>
        <dbReference type="ChEBI" id="CHEBI:15378"/>
        <dbReference type="ChEBI" id="CHEBI:18391"/>
        <dbReference type="ChEBI" id="CHEBI:30616"/>
        <dbReference type="ChEBI" id="CHEBI:58759"/>
        <dbReference type="ChEBI" id="CHEBI:456216"/>
        <dbReference type="EC" id="2.7.1.12"/>
    </reaction>
</comment>
<dbReference type="CDD" id="cd02021">
    <property type="entry name" value="GntK"/>
    <property type="match status" value="1"/>
</dbReference>
<dbReference type="OrthoDB" id="9795716at2"/>
<protein>
    <recommendedName>
        <fullName evidence="3">gluconokinase</fullName>
        <ecNumber evidence="3">2.7.1.12</ecNumber>
    </recommendedName>
</protein>
<sequence>MAHSPRTGGSAPQSPSPDRRTLIVMGVSGSGKTTVARLLAERLGRPMLEGDDLHSDQAVAKMSAGRALTDADRRPWLRRIRAWIVASAADGAPGVVACSALRRSYRDLLRGADDKAGTRADDEAADGRPGAAATGPAPILFLHLHVGGAELRRRLEVRVGHYMKVQMLGSQLATLEPPSVGEPAITVDATGSPDAIVDELLRRLAEY</sequence>
<dbReference type="AlphaFoldDB" id="A0A516X673"/>
<keyword evidence="6 10" id="KW-0418">Kinase</keyword>
<accession>A0A516X673</accession>
<dbReference type="Pfam" id="PF13671">
    <property type="entry name" value="AAA_33"/>
    <property type="match status" value="1"/>
</dbReference>
<comment type="pathway">
    <text evidence="1">Carbohydrate acid metabolism.</text>
</comment>
<dbReference type="GO" id="GO:0005975">
    <property type="term" value="P:carbohydrate metabolic process"/>
    <property type="evidence" value="ECO:0007669"/>
    <property type="project" value="InterPro"/>
</dbReference>
<dbReference type="KEGG" id="toy:FO059_16020"/>
<dbReference type="GO" id="GO:0046316">
    <property type="term" value="F:gluconokinase activity"/>
    <property type="evidence" value="ECO:0007669"/>
    <property type="project" value="UniProtKB-EC"/>
</dbReference>
<dbReference type="Gene3D" id="3.40.50.300">
    <property type="entry name" value="P-loop containing nucleotide triphosphate hydrolases"/>
    <property type="match status" value="1"/>
</dbReference>
<evidence type="ECO:0000256" key="1">
    <source>
        <dbReference type="ARBA" id="ARBA00004761"/>
    </source>
</evidence>
<evidence type="ECO:0000256" key="7">
    <source>
        <dbReference type="ARBA" id="ARBA00022840"/>
    </source>
</evidence>
<keyword evidence="4" id="KW-0808">Transferase</keyword>
<dbReference type="InterPro" id="IPR027417">
    <property type="entry name" value="P-loop_NTPase"/>
</dbReference>
<evidence type="ECO:0000256" key="8">
    <source>
        <dbReference type="ARBA" id="ARBA00048090"/>
    </source>
</evidence>
<feature type="region of interest" description="Disordered" evidence="9">
    <location>
        <begin position="1"/>
        <end position="20"/>
    </location>
</feature>
<dbReference type="PANTHER" id="PTHR43442">
    <property type="entry name" value="GLUCONOKINASE-RELATED"/>
    <property type="match status" value="1"/>
</dbReference>
<dbReference type="GO" id="GO:0005737">
    <property type="term" value="C:cytoplasm"/>
    <property type="evidence" value="ECO:0007669"/>
    <property type="project" value="TreeGrafter"/>
</dbReference>
<dbReference type="SUPFAM" id="SSF52540">
    <property type="entry name" value="P-loop containing nucleoside triphosphate hydrolases"/>
    <property type="match status" value="1"/>
</dbReference>
<reference evidence="10 11" key="2">
    <citation type="submission" date="2019-07" db="EMBL/GenBank/DDBJ databases">
        <authorList>
            <person name="Huang Y."/>
        </authorList>
    </citation>
    <scope>NUCLEOTIDE SEQUENCE [LARGE SCALE GENOMIC DNA]</scope>
    <source>
        <strain evidence="10 11">HY188</strain>
    </source>
</reference>
<dbReference type="EC" id="2.7.1.12" evidence="3"/>
<keyword evidence="5" id="KW-0547">Nucleotide-binding</keyword>
<evidence type="ECO:0000256" key="4">
    <source>
        <dbReference type="ARBA" id="ARBA00022679"/>
    </source>
</evidence>
<evidence type="ECO:0000313" key="10">
    <source>
        <dbReference type="EMBL" id="QDQ98550.1"/>
    </source>
</evidence>
<gene>
    <name evidence="10" type="ORF">FO059_16020</name>
</gene>
<dbReference type="RefSeq" id="WP_143909955.1">
    <property type="nucleotide sequence ID" value="NZ_CP041765.1"/>
</dbReference>
<reference evidence="10 11" key="1">
    <citation type="submission" date="2019-07" db="EMBL/GenBank/DDBJ databases">
        <title>Tomitella cavernea sp. nov., an actinomycete isolated from soil.</title>
        <authorList>
            <person name="Cheng J."/>
        </authorList>
    </citation>
    <scope>NUCLEOTIDE SEQUENCE [LARGE SCALE GENOMIC DNA]</scope>
    <source>
        <strain evidence="10 11">HY188</strain>
    </source>
</reference>